<dbReference type="AlphaFoldDB" id="A0AAT9PFI5"/>
<dbReference type="KEGG" id="prae:MN210_03410"/>
<proteinExistence type="predicted"/>
<evidence type="ECO:0000313" key="2">
    <source>
        <dbReference type="Proteomes" id="UP000829560"/>
    </source>
</evidence>
<dbReference type="RefSeq" id="WP_241879144.1">
    <property type="nucleotide sequence ID" value="NZ_CP093310.2"/>
</dbReference>
<reference evidence="1" key="1">
    <citation type="submission" date="2024-03" db="EMBL/GenBank/DDBJ databases">
        <title>Psychrobacter raelis sp. nov. isolated from a dog with peritonitis.</title>
        <authorList>
            <person name="Schiavone A."/>
            <person name="Manzulli V."/>
            <person name="Camarda A."/>
            <person name="Cafiero M.A."/>
            <person name="Vasco I."/>
            <person name="Marino L."/>
            <person name="Pennuzzi G."/>
            <person name="Serrecchia L."/>
            <person name="Galante D."/>
            <person name="Pugliese N."/>
        </authorList>
    </citation>
    <scope>NUCLEOTIDE SEQUENCE</scope>
    <source>
        <strain evidence="1">PraFG1</strain>
    </source>
</reference>
<dbReference type="EMBL" id="CP093310">
    <property type="protein sequence ID" value="UNK05847.1"/>
    <property type="molecule type" value="Genomic_DNA"/>
</dbReference>
<organism evidence="1 2">
    <name type="scientific">Psychrobacter raelei</name>
    <dbReference type="NCBI Taxonomy" id="2565531"/>
    <lineage>
        <taxon>Bacteria</taxon>
        <taxon>Pseudomonadati</taxon>
        <taxon>Pseudomonadota</taxon>
        <taxon>Gammaproteobacteria</taxon>
        <taxon>Moraxellales</taxon>
        <taxon>Moraxellaceae</taxon>
        <taxon>Psychrobacter</taxon>
    </lineage>
</organism>
<dbReference type="Proteomes" id="UP000829560">
    <property type="component" value="Chromosome"/>
</dbReference>
<accession>A0AAT9PFI5</accession>
<name>A0AAT9PFI5_9GAMM</name>
<gene>
    <name evidence="1" type="ORF">MN210_03410</name>
</gene>
<protein>
    <submittedName>
        <fullName evidence="1">Phage tail protein</fullName>
    </submittedName>
</protein>
<dbReference type="Pfam" id="PF05939">
    <property type="entry name" value="Phage_min_tail"/>
    <property type="match status" value="1"/>
</dbReference>
<keyword evidence="2" id="KW-1185">Reference proteome</keyword>
<dbReference type="InterPro" id="IPR010265">
    <property type="entry name" value="Phage_lambda_TipM"/>
</dbReference>
<sequence length="109" mass="12159">MKTFTYDIGIQATGSTDNDVVIVQFGDGYAQRQSKGLAPRLEHWQASKVGSKATIDEVKAFLDAHTVTPFLWRVTSDEPLRKYIAKDISRSPQGGAKWTLSWTMQQVLA</sequence>
<evidence type="ECO:0000313" key="1">
    <source>
        <dbReference type="EMBL" id="UNK05847.1"/>
    </source>
</evidence>